<sequence length="351" mass="38951">MSDTDNLDPESRVIHNHHQHHSFYPDRQAPIHAVNAHAHVAAHHVPMHGILMQGQNEGDPHRHQGAQFQGVDSGHMHIHYMHSDEHGHPLHHSNDNGAGEEQDEGDGDNNCMEEADVQSDGDNLGEPQSVVPVRSQGTNQLTLSYQGEVYVFDMVAPEKVQQVLLLLGGREIPNSMAGMPIASLHHQKGLSDVSHRLNQPQRLASLTRFREKRKERCFDKKIRYTVRKEVAQRMQRNKGQFTSYKADSKDLISAGHKWDPSEGGWTPNTNGTQQEAVCLHCGTGERSTPMMRRGPVGPRTLCNACGLVWANKGVLRDLSKSTTSLGSQEQSQSSHEQNDGGPGSQETERGE</sequence>
<dbReference type="PROSITE" id="PS50114">
    <property type="entry name" value="GATA_ZN_FINGER_2"/>
    <property type="match status" value="1"/>
</dbReference>
<evidence type="ECO:0000256" key="12">
    <source>
        <dbReference type="PROSITE-ProRule" id="PRU00094"/>
    </source>
</evidence>
<evidence type="ECO:0000256" key="1">
    <source>
        <dbReference type="ARBA" id="ARBA00002206"/>
    </source>
</evidence>
<keyword evidence="5 12" id="KW-0863">Zinc-finger</keyword>
<evidence type="ECO:0000256" key="11">
    <source>
        <dbReference type="ARBA" id="ARBA00023242"/>
    </source>
</evidence>
<comment type="subcellular location">
    <subcellularLocation>
        <location evidence="2 13">Nucleus</location>
    </subcellularLocation>
</comment>
<dbReference type="InterPro" id="IPR045280">
    <property type="entry name" value="TIFY-like"/>
</dbReference>
<dbReference type="GO" id="GO:0005634">
    <property type="term" value="C:nucleus"/>
    <property type="evidence" value="ECO:0007669"/>
    <property type="project" value="UniProtKB-SubCell"/>
</dbReference>
<feature type="compositionally biased region" description="Basic and acidic residues" evidence="14">
    <location>
        <begin position="83"/>
        <end position="94"/>
    </location>
</feature>
<keyword evidence="11 13" id="KW-0539">Nucleus</keyword>
<dbReference type="SMART" id="SM00401">
    <property type="entry name" value="ZnF_GATA"/>
    <property type="match status" value="1"/>
</dbReference>
<evidence type="ECO:0000256" key="9">
    <source>
        <dbReference type="ARBA" id="ARBA00023159"/>
    </source>
</evidence>
<dbReference type="GO" id="GO:0008270">
    <property type="term" value="F:zinc ion binding"/>
    <property type="evidence" value="ECO:0007669"/>
    <property type="project" value="UniProtKB-KW"/>
</dbReference>
<feature type="compositionally biased region" description="Acidic residues" evidence="14">
    <location>
        <begin position="98"/>
        <end position="119"/>
    </location>
</feature>
<evidence type="ECO:0008006" key="19">
    <source>
        <dbReference type="Google" id="ProtNLM"/>
    </source>
</evidence>
<feature type="region of interest" description="Disordered" evidence="14">
    <location>
        <begin position="320"/>
        <end position="351"/>
    </location>
</feature>
<dbReference type="SUPFAM" id="SSF57716">
    <property type="entry name" value="Glucocorticoid receptor-like (DNA-binding domain)"/>
    <property type="match status" value="1"/>
</dbReference>
<dbReference type="GO" id="GO:0043565">
    <property type="term" value="F:sequence-specific DNA binding"/>
    <property type="evidence" value="ECO:0007669"/>
    <property type="project" value="InterPro"/>
</dbReference>
<dbReference type="EMBL" id="BT123803">
    <property type="protein sequence ID" value="ADE77101.1"/>
    <property type="molecule type" value="mRNA"/>
</dbReference>
<dbReference type="PROSITE" id="PS00344">
    <property type="entry name" value="GATA_ZN_FINGER_1"/>
    <property type="match status" value="1"/>
</dbReference>
<organism evidence="18">
    <name type="scientific">Picea sitchensis</name>
    <name type="common">Sitka spruce</name>
    <name type="synonym">Pinus sitchensis</name>
    <dbReference type="NCBI Taxonomy" id="3332"/>
    <lineage>
        <taxon>Eukaryota</taxon>
        <taxon>Viridiplantae</taxon>
        <taxon>Streptophyta</taxon>
        <taxon>Embryophyta</taxon>
        <taxon>Tracheophyta</taxon>
        <taxon>Spermatophyta</taxon>
        <taxon>Pinopsida</taxon>
        <taxon>Pinidae</taxon>
        <taxon>Conifers I</taxon>
        <taxon>Pinales</taxon>
        <taxon>Pinaceae</taxon>
        <taxon>Picea</taxon>
    </lineage>
</organism>
<dbReference type="GO" id="GO:0006355">
    <property type="term" value="P:regulation of DNA-templated transcription"/>
    <property type="evidence" value="ECO:0007669"/>
    <property type="project" value="InterPro"/>
</dbReference>
<dbReference type="AlphaFoldDB" id="D5AC32"/>
<feature type="domain" description="Tify" evidence="17">
    <location>
        <begin position="134"/>
        <end position="169"/>
    </location>
</feature>
<evidence type="ECO:0000256" key="13">
    <source>
        <dbReference type="PROSITE-ProRule" id="PRU00357"/>
    </source>
</evidence>
<accession>D5AC32</accession>
<dbReference type="InterPro" id="IPR010399">
    <property type="entry name" value="Tify_dom"/>
</dbReference>
<evidence type="ECO:0000256" key="6">
    <source>
        <dbReference type="ARBA" id="ARBA00022833"/>
    </source>
</evidence>
<evidence type="ECO:0000256" key="14">
    <source>
        <dbReference type="SAM" id="MobiDB-lite"/>
    </source>
</evidence>
<keyword evidence="8" id="KW-0238">DNA-binding</keyword>
<feature type="domain" description="CCT" evidence="16">
    <location>
        <begin position="202"/>
        <end position="244"/>
    </location>
</feature>
<dbReference type="CDD" id="cd00202">
    <property type="entry name" value="ZnF_GATA"/>
    <property type="match status" value="1"/>
</dbReference>
<protein>
    <recommendedName>
        <fullName evidence="19">CCT domain-containing protein</fullName>
    </recommendedName>
</protein>
<keyword evidence="9" id="KW-0010">Activator</keyword>
<name>D5AC32_PICSI</name>
<evidence type="ECO:0000256" key="4">
    <source>
        <dbReference type="ARBA" id="ARBA00022723"/>
    </source>
</evidence>
<dbReference type="PANTHER" id="PTHR46125">
    <property type="entry name" value="GATA TRANSCRIPTION FACTOR 28"/>
    <property type="match status" value="1"/>
</dbReference>
<feature type="domain" description="GATA-type" evidence="15">
    <location>
        <begin position="272"/>
        <end position="328"/>
    </location>
</feature>
<dbReference type="OMA" id="EAQDPMH"/>
<evidence type="ECO:0000256" key="7">
    <source>
        <dbReference type="ARBA" id="ARBA00023015"/>
    </source>
</evidence>
<evidence type="ECO:0000259" key="17">
    <source>
        <dbReference type="PROSITE" id="PS51320"/>
    </source>
</evidence>
<dbReference type="PROSITE" id="PS51320">
    <property type="entry name" value="TIFY"/>
    <property type="match status" value="1"/>
</dbReference>
<dbReference type="SMART" id="SM00979">
    <property type="entry name" value="TIFY"/>
    <property type="match status" value="1"/>
</dbReference>
<dbReference type="PANTHER" id="PTHR46125:SF27">
    <property type="entry name" value="GATA TRANSCRIPTION FACTOR 28"/>
    <property type="match status" value="1"/>
</dbReference>
<dbReference type="Pfam" id="PF00320">
    <property type="entry name" value="GATA"/>
    <property type="match status" value="1"/>
</dbReference>
<reference evidence="18" key="1">
    <citation type="submission" date="2010-04" db="EMBL/GenBank/DDBJ databases">
        <authorList>
            <person name="Reid K.E."/>
            <person name="Liao N."/>
            <person name="Chan S."/>
            <person name="Docking R."/>
            <person name="Taylor G."/>
            <person name="Moore R."/>
            <person name="Mayo M."/>
            <person name="Munro S."/>
            <person name="King J."/>
            <person name="Yanchuk A."/>
            <person name="Holt R."/>
            <person name="Jones S."/>
            <person name="Marra M."/>
            <person name="Ritland C.E."/>
            <person name="Ritland K."/>
            <person name="Bohlmann J."/>
        </authorList>
    </citation>
    <scope>NUCLEOTIDE SEQUENCE</scope>
    <source>
        <tissue evidence="18">Bud</tissue>
    </source>
</reference>
<comment type="function">
    <text evidence="1">Transcriptional activator that specifically binds 5'-GATA-3' or 5'-GAT-3' motifs within gene promoters.</text>
</comment>
<evidence type="ECO:0000256" key="2">
    <source>
        <dbReference type="ARBA" id="ARBA00004123"/>
    </source>
</evidence>
<comment type="similarity">
    <text evidence="3">Belongs to the type IV zinc-finger family. Class C subfamily.</text>
</comment>
<keyword evidence="10" id="KW-0804">Transcription</keyword>
<evidence type="ECO:0000256" key="10">
    <source>
        <dbReference type="ARBA" id="ARBA00023163"/>
    </source>
</evidence>
<dbReference type="Pfam" id="PF06203">
    <property type="entry name" value="CCT"/>
    <property type="match status" value="1"/>
</dbReference>
<evidence type="ECO:0000256" key="5">
    <source>
        <dbReference type="ARBA" id="ARBA00022771"/>
    </source>
</evidence>
<dbReference type="Pfam" id="PF06200">
    <property type="entry name" value="tify"/>
    <property type="match status" value="1"/>
</dbReference>
<evidence type="ECO:0000259" key="15">
    <source>
        <dbReference type="PROSITE" id="PS50114"/>
    </source>
</evidence>
<evidence type="ECO:0000256" key="3">
    <source>
        <dbReference type="ARBA" id="ARBA00007722"/>
    </source>
</evidence>
<dbReference type="InterPro" id="IPR010402">
    <property type="entry name" value="CCT_domain"/>
</dbReference>
<dbReference type="Gene3D" id="3.30.50.10">
    <property type="entry name" value="Erythroid Transcription Factor GATA-1, subunit A"/>
    <property type="match status" value="1"/>
</dbReference>
<evidence type="ECO:0000259" key="16">
    <source>
        <dbReference type="PROSITE" id="PS51017"/>
    </source>
</evidence>
<evidence type="ECO:0000313" key="18">
    <source>
        <dbReference type="EMBL" id="ADE77101.1"/>
    </source>
</evidence>
<dbReference type="InterPro" id="IPR013088">
    <property type="entry name" value="Znf_NHR/GATA"/>
</dbReference>
<evidence type="ECO:0000256" key="8">
    <source>
        <dbReference type="ARBA" id="ARBA00023125"/>
    </source>
</evidence>
<keyword evidence="6" id="KW-0862">Zinc</keyword>
<keyword evidence="4" id="KW-0479">Metal-binding</keyword>
<dbReference type="PROSITE" id="PS51017">
    <property type="entry name" value="CCT"/>
    <property type="match status" value="1"/>
</dbReference>
<dbReference type="InterPro" id="IPR000679">
    <property type="entry name" value="Znf_GATA"/>
</dbReference>
<keyword evidence="7" id="KW-0805">Transcription regulation</keyword>
<feature type="region of interest" description="Disordered" evidence="14">
    <location>
        <begin position="83"/>
        <end position="125"/>
    </location>
</feature>
<proteinExistence type="evidence at transcript level"/>